<evidence type="ECO:0000259" key="1">
    <source>
        <dbReference type="SMART" id="SM00481"/>
    </source>
</evidence>
<dbReference type="InterPro" id="IPR052018">
    <property type="entry name" value="PHP_domain"/>
</dbReference>
<protein>
    <recommendedName>
        <fullName evidence="1">Polymerase/histidinol phosphatase N-terminal domain-containing protein</fullName>
    </recommendedName>
</protein>
<sequence>MKEFSADLHIHTVLSPCGSLEMSPRNIVRKALEEKLDIIGITDHNSTRQCREVCREAIKAGITVYTGVEVTTKEEVHCLAFFETFDILEAFQAYLDRYLPDIINNPELFGYQVVVDEEENISYEEPKLLISAISQNIDQVEAEVHRLGGLFIPAHINRQKFSLTSQLGFVPPDLIADAFELSKHTSVEDFLKQFPYMRGRTFIRNSDAHQQEAIGSIHTRLRMEHTGFDEFRKALQGKEGREVIL</sequence>
<dbReference type="InterPro" id="IPR004013">
    <property type="entry name" value="PHP_dom"/>
</dbReference>
<comment type="caution">
    <text evidence="2">The sequence shown here is derived from an EMBL/GenBank/DDBJ whole genome shotgun (WGS) entry which is preliminary data.</text>
</comment>
<reference evidence="2" key="1">
    <citation type="submission" date="2019-08" db="EMBL/GenBank/DDBJ databases">
        <authorList>
            <person name="Kucharzyk K."/>
            <person name="Murdoch R.W."/>
            <person name="Higgins S."/>
            <person name="Loffler F."/>
        </authorList>
    </citation>
    <scope>NUCLEOTIDE SEQUENCE</scope>
</reference>
<proteinExistence type="predicted"/>
<dbReference type="GO" id="GO:0004534">
    <property type="term" value="F:5'-3' RNA exonuclease activity"/>
    <property type="evidence" value="ECO:0007669"/>
    <property type="project" value="TreeGrafter"/>
</dbReference>
<dbReference type="SMART" id="SM00481">
    <property type="entry name" value="POLIIIAc"/>
    <property type="match status" value="1"/>
</dbReference>
<dbReference type="GO" id="GO:0035312">
    <property type="term" value="F:5'-3' DNA exonuclease activity"/>
    <property type="evidence" value="ECO:0007669"/>
    <property type="project" value="TreeGrafter"/>
</dbReference>
<dbReference type="InterPro" id="IPR003141">
    <property type="entry name" value="Pol/His_phosphatase_N"/>
</dbReference>
<dbReference type="Pfam" id="PF02811">
    <property type="entry name" value="PHP"/>
    <property type="match status" value="1"/>
</dbReference>
<dbReference type="AlphaFoldDB" id="A0A644TQJ0"/>
<dbReference type="CDD" id="cd07432">
    <property type="entry name" value="PHP_HisPPase"/>
    <property type="match status" value="1"/>
</dbReference>
<organism evidence="2">
    <name type="scientific">bioreactor metagenome</name>
    <dbReference type="NCBI Taxonomy" id="1076179"/>
    <lineage>
        <taxon>unclassified sequences</taxon>
        <taxon>metagenomes</taxon>
        <taxon>ecological metagenomes</taxon>
    </lineage>
</organism>
<name>A0A644TQJ0_9ZZZZ</name>
<dbReference type="SUPFAM" id="SSF89550">
    <property type="entry name" value="PHP domain-like"/>
    <property type="match status" value="1"/>
</dbReference>
<dbReference type="PANTHER" id="PTHR42924:SF3">
    <property type="entry name" value="POLYMERASE_HISTIDINOL PHOSPHATASE N-TERMINAL DOMAIN-CONTAINING PROTEIN"/>
    <property type="match status" value="1"/>
</dbReference>
<dbReference type="PANTHER" id="PTHR42924">
    <property type="entry name" value="EXONUCLEASE"/>
    <property type="match status" value="1"/>
</dbReference>
<feature type="domain" description="Polymerase/histidinol phosphatase N-terminal" evidence="1">
    <location>
        <begin position="6"/>
        <end position="74"/>
    </location>
</feature>
<dbReference type="InterPro" id="IPR016195">
    <property type="entry name" value="Pol/histidinol_Pase-like"/>
</dbReference>
<evidence type="ECO:0000313" key="2">
    <source>
        <dbReference type="EMBL" id="MPL69223.1"/>
    </source>
</evidence>
<gene>
    <name evidence="2" type="ORF">SDC9_14959</name>
</gene>
<accession>A0A644TQJ0</accession>
<dbReference type="EMBL" id="VSSQ01000045">
    <property type="protein sequence ID" value="MPL69223.1"/>
    <property type="molecule type" value="Genomic_DNA"/>
</dbReference>
<dbReference type="Gene3D" id="3.20.20.140">
    <property type="entry name" value="Metal-dependent hydrolases"/>
    <property type="match status" value="1"/>
</dbReference>